<dbReference type="OrthoDB" id="640742at2759"/>
<proteinExistence type="inferred from homology"/>
<dbReference type="PANTHER" id="PTHR31495:SF19">
    <property type="entry name" value="OS02G0734500 PROTEIN"/>
    <property type="match status" value="1"/>
</dbReference>
<sequence length="154" mass="16654">MVAWHAGLKDVGLGAVAAKASAALINAALGPKTRPDNANSSSSMDIYIQNIQKGKHGSDTGAYDAQGRFVPAKLDEMFTKHAKTVPNALTQDEVEEMLKANRQSNDVTGWLGAKAEWEMLYSLAKDKDGRLPKDTVRVVYDGTLFYQLAQGKKG</sequence>
<dbReference type="InterPro" id="IPR007736">
    <property type="entry name" value="Caleosin-related"/>
</dbReference>
<protein>
    <recommendedName>
        <fullName evidence="3">EF-hand domain-containing protein</fullName>
    </recommendedName>
</protein>
<gene>
    <name evidence="2" type="ORF">SETIT_1G310900v2</name>
</gene>
<reference evidence="2" key="2">
    <citation type="submission" date="2015-07" db="EMBL/GenBank/DDBJ databases">
        <authorList>
            <person name="Noorani M."/>
        </authorList>
    </citation>
    <scope>NUCLEOTIDE SEQUENCE</scope>
    <source>
        <strain evidence="2">Yugu1</strain>
    </source>
</reference>
<organism evidence="2">
    <name type="scientific">Setaria italica</name>
    <name type="common">Foxtail millet</name>
    <name type="synonym">Panicum italicum</name>
    <dbReference type="NCBI Taxonomy" id="4555"/>
    <lineage>
        <taxon>Eukaryota</taxon>
        <taxon>Viridiplantae</taxon>
        <taxon>Streptophyta</taxon>
        <taxon>Embryophyta</taxon>
        <taxon>Tracheophyta</taxon>
        <taxon>Spermatophyta</taxon>
        <taxon>Magnoliopsida</taxon>
        <taxon>Liliopsida</taxon>
        <taxon>Poales</taxon>
        <taxon>Poaceae</taxon>
        <taxon>PACMAD clade</taxon>
        <taxon>Panicoideae</taxon>
        <taxon>Panicodae</taxon>
        <taxon>Paniceae</taxon>
        <taxon>Cenchrinae</taxon>
        <taxon>Setaria</taxon>
    </lineage>
</organism>
<dbReference type="PANTHER" id="PTHR31495">
    <property type="entry name" value="PEROXYGENASE 3-RELATED"/>
    <property type="match status" value="1"/>
</dbReference>
<evidence type="ECO:0000256" key="1">
    <source>
        <dbReference type="ARBA" id="ARBA00006765"/>
    </source>
</evidence>
<name>A0A368PR35_SETIT</name>
<dbReference type="Pfam" id="PF05042">
    <property type="entry name" value="Caleosin"/>
    <property type="match status" value="1"/>
</dbReference>
<accession>A0A368PR35</accession>
<evidence type="ECO:0000313" key="2">
    <source>
        <dbReference type="EMBL" id="RCV08251.1"/>
    </source>
</evidence>
<dbReference type="EMBL" id="CM003528">
    <property type="protein sequence ID" value="RCV08251.1"/>
    <property type="molecule type" value="Genomic_DNA"/>
</dbReference>
<evidence type="ECO:0008006" key="3">
    <source>
        <dbReference type="Google" id="ProtNLM"/>
    </source>
</evidence>
<reference evidence="2" key="1">
    <citation type="journal article" date="2012" name="Nat. Biotechnol.">
        <title>Reference genome sequence of the model plant Setaria.</title>
        <authorList>
            <person name="Bennetzen J.L."/>
            <person name="Schmutz J."/>
            <person name="Wang H."/>
            <person name="Percifield R."/>
            <person name="Hawkins J."/>
            <person name="Pontaroli A.C."/>
            <person name="Estep M."/>
            <person name="Feng L."/>
            <person name="Vaughn J.N."/>
            <person name="Grimwood J."/>
            <person name="Jenkins J."/>
            <person name="Barry K."/>
            <person name="Lindquist E."/>
            <person name="Hellsten U."/>
            <person name="Deshpande S."/>
            <person name="Wang X."/>
            <person name="Wu X."/>
            <person name="Mitros T."/>
            <person name="Triplett J."/>
            <person name="Yang X."/>
            <person name="Ye C.Y."/>
            <person name="Mauro-Herrera M."/>
            <person name="Wang L."/>
            <person name="Li P."/>
            <person name="Sharma M."/>
            <person name="Sharma R."/>
            <person name="Ronald P.C."/>
            <person name="Panaud O."/>
            <person name="Kellogg E.A."/>
            <person name="Brutnell T.P."/>
            <person name="Doust A.N."/>
            <person name="Tuskan G.A."/>
            <person name="Rokhsar D."/>
            <person name="Devos K.M."/>
        </authorList>
    </citation>
    <scope>NUCLEOTIDE SEQUENCE [LARGE SCALE GENOMIC DNA]</scope>
    <source>
        <strain evidence="2">Yugu1</strain>
    </source>
</reference>
<dbReference type="AlphaFoldDB" id="A0A368PR35"/>
<comment type="similarity">
    <text evidence="1">Belongs to the caleosin family.</text>
</comment>